<dbReference type="EMBL" id="JAEDAM010000028">
    <property type="protein sequence ID" value="MBS8121977.1"/>
    <property type="molecule type" value="Genomic_DNA"/>
</dbReference>
<protein>
    <submittedName>
        <fullName evidence="2">Uncharacterized protein</fullName>
    </submittedName>
</protein>
<accession>A0ABS5QLN6</accession>
<organism evidence="2 3">
    <name type="scientific">Candidatus Vampirococcus lugosii</name>
    <dbReference type="NCBI Taxonomy" id="2789015"/>
    <lineage>
        <taxon>Bacteria</taxon>
        <taxon>Candidatus Absconditibacteriota</taxon>
        <taxon>Vampirococcus</taxon>
    </lineage>
</organism>
<proteinExistence type="predicted"/>
<feature type="transmembrane region" description="Helical" evidence="1">
    <location>
        <begin position="160"/>
        <end position="177"/>
    </location>
</feature>
<comment type="caution">
    <text evidence="2">The sequence shown here is derived from an EMBL/GenBank/DDBJ whole genome shotgun (WGS) entry which is preliminary data.</text>
</comment>
<evidence type="ECO:0000313" key="2">
    <source>
        <dbReference type="EMBL" id="MBS8121977.1"/>
    </source>
</evidence>
<sequence>MNKNYSDHICDKDTFEHILSSKNSFVLRKNIFQNKEMISSNFEYFFESLGNLDLENKNKSKIISTIYKDKEIPNNIFYGYFADKFFGNIKDFNKISFELKDYNSEVNLIKDNNVIHYIKSFLIKYNNYSFKYIWEPFFISFLVKELKIEVDNITWKKIKFFMLFLVAQNYNQYIYFFEFFNKLETFKRGKTFDLLKIWGFWFITFPIFLLIFSIFLPLGVFISFLLLIFGFIYKIVKDIHSKTVYKVNFDIGFNILASFSFFAFLGGSFFLTNFDAYKSGYEKFNEFINLMTAVNTADVLGGVSNKADSISGMPDKETDLFDKVGHNYLYNKTYYEYNNINHSENIQDTQDIETDKSSVCEKLNSDEKKHSVSEEIFEEKKDIFYFQGKEEKISKGVYIYNLLEKIYIKHNLNKKINLNKSQKHFLFQEILKDYVLLNLNYFRENSISKNSWSMNYLDLPNYMPDGFVINMGELEKIFLSKLN</sequence>
<name>A0ABS5QLN6_9BACT</name>
<keyword evidence="1" id="KW-0812">Transmembrane</keyword>
<keyword evidence="1" id="KW-0472">Membrane</keyword>
<dbReference type="Proteomes" id="UP000680365">
    <property type="component" value="Unassembled WGS sequence"/>
</dbReference>
<keyword evidence="3" id="KW-1185">Reference proteome</keyword>
<evidence type="ECO:0000313" key="3">
    <source>
        <dbReference type="Proteomes" id="UP000680365"/>
    </source>
</evidence>
<feature type="transmembrane region" description="Helical" evidence="1">
    <location>
        <begin position="251"/>
        <end position="271"/>
    </location>
</feature>
<dbReference type="RefSeq" id="WP_213349030.1">
    <property type="nucleotide sequence ID" value="NZ_JAEDAM010000028.1"/>
</dbReference>
<evidence type="ECO:0000256" key="1">
    <source>
        <dbReference type="SAM" id="Phobius"/>
    </source>
</evidence>
<gene>
    <name evidence="2" type="ORF">VAMP_59n145</name>
</gene>
<reference evidence="2 3" key="1">
    <citation type="journal article" date="2021" name="Nat. Commun.">
        <title>Reductive evolution and unique predatory mode in the CPR bacterium Vampirococcus lugosii.</title>
        <authorList>
            <person name="Moreira D."/>
            <person name="Zivanovic Y."/>
            <person name="Lopez-Archilla A.I."/>
            <person name="Iniesto M."/>
            <person name="Lopez-Garcia P."/>
        </authorList>
    </citation>
    <scope>NUCLEOTIDE SEQUENCE [LARGE SCALE GENOMIC DNA]</scope>
    <source>
        <strain evidence="2">Chiprana</strain>
    </source>
</reference>
<feature type="transmembrane region" description="Helical" evidence="1">
    <location>
        <begin position="197"/>
        <end position="230"/>
    </location>
</feature>
<keyword evidence="1" id="KW-1133">Transmembrane helix</keyword>